<dbReference type="AlphaFoldDB" id="A0A832LWX8"/>
<accession>A0A832LWX8</accession>
<sequence>MERTKVAFFLDGYGNRRHYIQLEALKEIGLSPLIITFQDPKPGYLLEKGIDKDILRILPFKRSEAKKGFSLKMAKYLLNLIREENIVPILTHRYKLLRYLIFCKLFHPSLRIIFHLVIRNEINGWHQRIFFKLFRSKIDKILVNSLALKEELVQKGLAKEEEIEIFYSGIDLQEFNFPYSKDEARRRFSLDQKGFYFGMIAQFRKEKDQKGVIRALKLLLDRGYKAKLILAGDGPKLEECKALAKSLGLEEEVIFLGKIPSVEIPYLLKALDVFVLASFREGMPLAILEAMASSLPIIATAVEGIPDIFQKGKPIGEMVPLGDVESLAQAMIKILNLSEGERSFLGEEAKKLITENFSSENLKVRTQELFQSLLPKV</sequence>
<keyword evidence="2" id="KW-0808">Transferase</keyword>
<gene>
    <name evidence="2" type="ORF">ENT73_01475</name>
</gene>
<reference evidence="2" key="1">
    <citation type="journal article" date="2020" name="mSystems">
        <title>Genome- and Community-Level Interaction Insights into Carbon Utilization and Element Cycling Functions of Hydrothermarchaeota in Hydrothermal Sediment.</title>
        <authorList>
            <person name="Zhou Z."/>
            <person name="Liu Y."/>
            <person name="Xu W."/>
            <person name="Pan J."/>
            <person name="Luo Z.H."/>
            <person name="Li M."/>
        </authorList>
    </citation>
    <scope>NUCLEOTIDE SEQUENCE [LARGE SCALE GENOMIC DNA]</scope>
    <source>
        <strain evidence="2">SpSt-605</strain>
    </source>
</reference>
<evidence type="ECO:0000313" key="2">
    <source>
        <dbReference type="EMBL" id="HGV54745.1"/>
    </source>
</evidence>
<name>A0A832LWX8_9BACT</name>
<proteinExistence type="predicted"/>
<dbReference type="PANTHER" id="PTHR12526:SF630">
    <property type="entry name" value="GLYCOSYLTRANSFERASE"/>
    <property type="match status" value="1"/>
</dbReference>
<dbReference type="Pfam" id="PF00534">
    <property type="entry name" value="Glycos_transf_1"/>
    <property type="match status" value="1"/>
</dbReference>
<comment type="caution">
    <text evidence="2">The sequence shown here is derived from an EMBL/GenBank/DDBJ whole genome shotgun (WGS) entry which is preliminary data.</text>
</comment>
<evidence type="ECO:0000259" key="1">
    <source>
        <dbReference type="Pfam" id="PF00534"/>
    </source>
</evidence>
<dbReference type="PANTHER" id="PTHR12526">
    <property type="entry name" value="GLYCOSYLTRANSFERASE"/>
    <property type="match status" value="1"/>
</dbReference>
<dbReference type="SUPFAM" id="SSF53756">
    <property type="entry name" value="UDP-Glycosyltransferase/glycogen phosphorylase"/>
    <property type="match status" value="1"/>
</dbReference>
<organism evidence="2">
    <name type="scientific">Caldimicrobium thiodismutans</name>
    <dbReference type="NCBI Taxonomy" id="1653476"/>
    <lineage>
        <taxon>Bacteria</taxon>
        <taxon>Pseudomonadati</taxon>
        <taxon>Thermodesulfobacteriota</taxon>
        <taxon>Thermodesulfobacteria</taxon>
        <taxon>Thermodesulfobacteriales</taxon>
        <taxon>Thermodesulfobacteriaceae</taxon>
        <taxon>Caldimicrobium</taxon>
    </lineage>
</organism>
<dbReference type="InterPro" id="IPR001296">
    <property type="entry name" value="Glyco_trans_1"/>
</dbReference>
<protein>
    <submittedName>
        <fullName evidence="2">Glycosyltransferase family 1 protein</fullName>
    </submittedName>
</protein>
<dbReference type="EMBL" id="DSZU01000024">
    <property type="protein sequence ID" value="HGV54745.1"/>
    <property type="molecule type" value="Genomic_DNA"/>
</dbReference>
<feature type="domain" description="Glycosyl transferase family 1" evidence="1">
    <location>
        <begin position="181"/>
        <end position="351"/>
    </location>
</feature>
<dbReference type="GO" id="GO:0016757">
    <property type="term" value="F:glycosyltransferase activity"/>
    <property type="evidence" value="ECO:0007669"/>
    <property type="project" value="InterPro"/>
</dbReference>
<dbReference type="Gene3D" id="3.40.50.2000">
    <property type="entry name" value="Glycogen Phosphorylase B"/>
    <property type="match status" value="2"/>
</dbReference>